<dbReference type="EMBL" id="CCYD01000653">
    <property type="protein sequence ID" value="CEG43112.1"/>
    <property type="molecule type" value="Genomic_DNA"/>
</dbReference>
<evidence type="ECO:0000313" key="2">
    <source>
        <dbReference type="Proteomes" id="UP000054928"/>
    </source>
</evidence>
<dbReference type="RefSeq" id="XP_024579481.1">
    <property type="nucleotide sequence ID" value="XM_024729067.1"/>
</dbReference>
<proteinExistence type="predicted"/>
<keyword evidence="2" id="KW-1185">Reference proteome</keyword>
<dbReference type="AlphaFoldDB" id="A0A0P1APU5"/>
<accession>A0A0P1APU5</accession>
<protein>
    <submittedName>
        <fullName evidence="1">Uncharacterized protein</fullName>
    </submittedName>
</protein>
<name>A0A0P1APU5_PLAHL</name>
<sequence length="53" mass="6064">MSRLFAPPNPAYRIRFKSETEVGISRLCSVVVSSFYFNGMRLGPSPYEYTPPF</sequence>
<organism evidence="1 2">
    <name type="scientific">Plasmopara halstedii</name>
    <name type="common">Downy mildew of sunflower</name>
    <dbReference type="NCBI Taxonomy" id="4781"/>
    <lineage>
        <taxon>Eukaryota</taxon>
        <taxon>Sar</taxon>
        <taxon>Stramenopiles</taxon>
        <taxon>Oomycota</taxon>
        <taxon>Peronosporomycetes</taxon>
        <taxon>Peronosporales</taxon>
        <taxon>Peronosporaceae</taxon>
        <taxon>Plasmopara</taxon>
    </lineage>
</organism>
<evidence type="ECO:0000313" key="1">
    <source>
        <dbReference type="EMBL" id="CEG43112.1"/>
    </source>
</evidence>
<dbReference type="GeneID" id="36408385"/>
<dbReference type="Proteomes" id="UP000054928">
    <property type="component" value="Unassembled WGS sequence"/>
</dbReference>
<reference evidence="2" key="1">
    <citation type="submission" date="2014-09" db="EMBL/GenBank/DDBJ databases">
        <authorList>
            <person name="Sharma Rahul"/>
            <person name="Thines Marco"/>
        </authorList>
    </citation>
    <scope>NUCLEOTIDE SEQUENCE [LARGE SCALE GENOMIC DNA]</scope>
</reference>